<dbReference type="AlphaFoldDB" id="A0A0F9S2Q9"/>
<dbReference type="EMBL" id="LAZR01000662">
    <property type="protein sequence ID" value="KKN61319.1"/>
    <property type="molecule type" value="Genomic_DNA"/>
</dbReference>
<evidence type="ECO:0008006" key="2">
    <source>
        <dbReference type="Google" id="ProtNLM"/>
    </source>
</evidence>
<accession>A0A0F9S2Q9</accession>
<sequence length="202" mass="24282">MGTVKICTKCGETKSLTNEFFQWRADRGSWRATCKICIKAQKQVYNKKNIEKQQKDKKRYYLANQERIKNKRKNYYNDNKEKVLKCNKLWNTANSEKMSEYHSSKRGESITKYLPYSIDKLKKHIESQWETWMNWDNYGKYKLDSWNDNDSSTWKWNIDHIVPRSALVYDSMMHANFCKCWALDNLRPVSAKENLYKGSKRI</sequence>
<comment type="caution">
    <text evidence="1">The sequence shown here is derived from an EMBL/GenBank/DDBJ whole genome shotgun (WGS) entry which is preliminary data.</text>
</comment>
<organism evidence="1">
    <name type="scientific">marine sediment metagenome</name>
    <dbReference type="NCBI Taxonomy" id="412755"/>
    <lineage>
        <taxon>unclassified sequences</taxon>
        <taxon>metagenomes</taxon>
        <taxon>ecological metagenomes</taxon>
    </lineage>
</organism>
<reference evidence="1" key="1">
    <citation type="journal article" date="2015" name="Nature">
        <title>Complex archaea that bridge the gap between prokaryotes and eukaryotes.</title>
        <authorList>
            <person name="Spang A."/>
            <person name="Saw J.H."/>
            <person name="Jorgensen S.L."/>
            <person name="Zaremba-Niedzwiedzka K."/>
            <person name="Martijn J."/>
            <person name="Lind A.E."/>
            <person name="van Eijk R."/>
            <person name="Schleper C."/>
            <person name="Guy L."/>
            <person name="Ettema T.J."/>
        </authorList>
    </citation>
    <scope>NUCLEOTIDE SEQUENCE</scope>
</reference>
<name>A0A0F9S2Q9_9ZZZZ</name>
<evidence type="ECO:0000313" key="1">
    <source>
        <dbReference type="EMBL" id="KKN61319.1"/>
    </source>
</evidence>
<proteinExistence type="predicted"/>
<gene>
    <name evidence="1" type="ORF">LCGC14_0523100</name>
</gene>
<protein>
    <recommendedName>
        <fullName evidence="2">HNH nuclease domain-containing protein</fullName>
    </recommendedName>
</protein>